<comment type="caution">
    <text evidence="1">The sequence shown here is derived from an EMBL/GenBank/DDBJ whole genome shotgun (WGS) entry which is preliminary data.</text>
</comment>
<accession>A0ABV9CFP9</accession>
<sequence>MIHNDELPQAASAASTRRELPFTEGSVWSIQFAQTKPGMTAEYLRNLGAGWTPLMDEAKREGLILDYRVLVAPHANRDDWDVMLMVEVRNMAALDGYQEKMNDLAGRFVAGSAKQDCAQFRELLGMKLVREITLKK</sequence>
<evidence type="ECO:0000313" key="1">
    <source>
        <dbReference type="EMBL" id="MFC4531999.1"/>
    </source>
</evidence>
<keyword evidence="2" id="KW-1185">Reference proteome</keyword>
<dbReference type="RefSeq" id="WP_380840713.1">
    <property type="nucleotide sequence ID" value="NZ_JBHSFP010000008.1"/>
</dbReference>
<protein>
    <recommendedName>
        <fullName evidence="3">NIPSNAP domain-containing protein</fullName>
    </recommendedName>
</protein>
<evidence type="ECO:0008006" key="3">
    <source>
        <dbReference type="Google" id="ProtNLM"/>
    </source>
</evidence>
<dbReference type="EMBL" id="JBHSFP010000008">
    <property type="protein sequence ID" value="MFC4531999.1"/>
    <property type="molecule type" value="Genomic_DNA"/>
</dbReference>
<dbReference type="Proteomes" id="UP001596004">
    <property type="component" value="Unassembled WGS sequence"/>
</dbReference>
<evidence type="ECO:0000313" key="2">
    <source>
        <dbReference type="Proteomes" id="UP001596004"/>
    </source>
</evidence>
<proteinExistence type="predicted"/>
<gene>
    <name evidence="1" type="ORF">ACFO60_14590</name>
</gene>
<reference evidence="2" key="1">
    <citation type="journal article" date="2019" name="Int. J. Syst. Evol. Microbiol.">
        <title>The Global Catalogue of Microorganisms (GCM) 10K type strain sequencing project: providing services to taxonomists for standard genome sequencing and annotation.</title>
        <authorList>
            <consortium name="The Broad Institute Genomics Platform"/>
            <consortium name="The Broad Institute Genome Sequencing Center for Infectious Disease"/>
            <person name="Wu L."/>
            <person name="Ma J."/>
        </authorList>
    </citation>
    <scope>NUCLEOTIDE SEQUENCE [LARGE SCALE GENOMIC DNA]</scope>
    <source>
        <strain evidence="2">CGMCC 4.7132</strain>
    </source>
</reference>
<organism evidence="1 2">
    <name type="scientific">Sphaerisporangium dianthi</name>
    <dbReference type="NCBI Taxonomy" id="1436120"/>
    <lineage>
        <taxon>Bacteria</taxon>
        <taxon>Bacillati</taxon>
        <taxon>Actinomycetota</taxon>
        <taxon>Actinomycetes</taxon>
        <taxon>Streptosporangiales</taxon>
        <taxon>Streptosporangiaceae</taxon>
        <taxon>Sphaerisporangium</taxon>
    </lineage>
</organism>
<name>A0ABV9CFP9_9ACTN</name>